<evidence type="ECO:0000256" key="5">
    <source>
        <dbReference type="ARBA" id="ARBA00022490"/>
    </source>
</evidence>
<name>A0A7W9FPP8_9HYPH</name>
<evidence type="ECO:0000256" key="2">
    <source>
        <dbReference type="ARBA" id="ARBA00001946"/>
    </source>
</evidence>
<evidence type="ECO:0000259" key="10">
    <source>
        <dbReference type="Pfam" id="PF01975"/>
    </source>
</evidence>
<feature type="binding site" evidence="9">
    <location>
        <position position="9"/>
    </location>
    <ligand>
        <name>a divalent metal cation</name>
        <dbReference type="ChEBI" id="CHEBI:60240"/>
    </ligand>
</feature>
<dbReference type="NCBIfam" id="TIGR00087">
    <property type="entry name" value="surE"/>
    <property type="match status" value="1"/>
</dbReference>
<dbReference type="InterPro" id="IPR030048">
    <property type="entry name" value="SurE"/>
</dbReference>
<dbReference type="PANTHER" id="PTHR30457">
    <property type="entry name" value="5'-NUCLEOTIDASE SURE"/>
    <property type="match status" value="1"/>
</dbReference>
<evidence type="ECO:0000256" key="6">
    <source>
        <dbReference type="ARBA" id="ARBA00022723"/>
    </source>
</evidence>
<evidence type="ECO:0000256" key="8">
    <source>
        <dbReference type="ARBA" id="ARBA00022801"/>
    </source>
</evidence>
<dbReference type="Gene3D" id="3.40.1210.10">
    <property type="entry name" value="Survival protein SurE-like phosphatase/nucleotidase"/>
    <property type="match status" value="1"/>
</dbReference>
<comment type="function">
    <text evidence="9">Nucleotidase that shows phosphatase activity on nucleoside 5'-monophosphates.</text>
</comment>
<keyword evidence="7 9" id="KW-0547">Nucleotide-binding</keyword>
<evidence type="ECO:0000256" key="3">
    <source>
        <dbReference type="ARBA" id="ARBA00004496"/>
    </source>
</evidence>
<dbReference type="Proteomes" id="UP000523821">
    <property type="component" value="Unassembled WGS sequence"/>
</dbReference>
<keyword evidence="8 9" id="KW-0378">Hydrolase</keyword>
<proteinExistence type="inferred from homology"/>
<dbReference type="GO" id="GO:0008253">
    <property type="term" value="F:5'-nucleotidase activity"/>
    <property type="evidence" value="ECO:0007669"/>
    <property type="project" value="UniProtKB-UniRule"/>
</dbReference>
<keyword evidence="6 9" id="KW-0479">Metal-binding</keyword>
<comment type="cofactor">
    <cofactor evidence="2">
        <name>Mg(2+)</name>
        <dbReference type="ChEBI" id="CHEBI:18420"/>
    </cofactor>
</comment>
<gene>
    <name evidence="9" type="primary">surE</name>
    <name evidence="11" type="ORF">GGQ63_003675</name>
</gene>
<sequence>MRILITNDDGIHAPGLQVLKRIAESIADEVWVVAPETDQSGLAHSLTLNDPLRLRAVSERVYALRGTPTDCVIMGVRHVLPEPPDLVLSGVNSGQNTADDVSYSGTVAGAIEGTLLGIPAIALSQAYDFADGRRIIPWDTAERHAPAIIRKLLDKPAPRGCFYNINFPNVAPDAVTGVEVTSQGQFPHRLFIDERRDGRGNPYFWVHHRRSADTPPEGSDVHAIGAGAISITPLRIDQTAYDLVHELTQLFD</sequence>
<evidence type="ECO:0000256" key="1">
    <source>
        <dbReference type="ARBA" id="ARBA00000815"/>
    </source>
</evidence>
<evidence type="ECO:0000256" key="7">
    <source>
        <dbReference type="ARBA" id="ARBA00022741"/>
    </source>
</evidence>
<dbReference type="GO" id="GO:0008254">
    <property type="term" value="F:3'-nucleotidase activity"/>
    <property type="evidence" value="ECO:0007669"/>
    <property type="project" value="TreeGrafter"/>
</dbReference>
<dbReference type="AlphaFoldDB" id="A0A7W9FPP8"/>
<dbReference type="EC" id="3.1.3.5" evidence="9"/>
<feature type="binding site" evidence="9">
    <location>
        <position position="92"/>
    </location>
    <ligand>
        <name>a divalent metal cation</name>
        <dbReference type="ChEBI" id="CHEBI:60240"/>
    </ligand>
</feature>
<reference evidence="11 12" key="1">
    <citation type="submission" date="2020-08" db="EMBL/GenBank/DDBJ databases">
        <title>Genomic Encyclopedia of Type Strains, Phase IV (KMG-IV): sequencing the most valuable type-strain genomes for metagenomic binning, comparative biology and taxonomic classification.</title>
        <authorList>
            <person name="Goeker M."/>
        </authorList>
    </citation>
    <scope>NUCLEOTIDE SEQUENCE [LARGE SCALE GENOMIC DNA]</scope>
    <source>
        <strain evidence="11 12">DSM 16268</strain>
    </source>
</reference>
<comment type="similarity">
    <text evidence="4 9">Belongs to the SurE nucleotidase family.</text>
</comment>
<feature type="binding site" evidence="9">
    <location>
        <position position="8"/>
    </location>
    <ligand>
        <name>a divalent metal cation</name>
        <dbReference type="ChEBI" id="CHEBI:60240"/>
    </ligand>
</feature>
<dbReference type="FunFam" id="3.40.1210.10:FF:000001">
    <property type="entry name" value="5'/3'-nucleotidase SurE"/>
    <property type="match status" value="1"/>
</dbReference>
<keyword evidence="5 9" id="KW-0963">Cytoplasm</keyword>
<dbReference type="EMBL" id="JACHOO010000009">
    <property type="protein sequence ID" value="MBB5754587.1"/>
    <property type="molecule type" value="Genomic_DNA"/>
</dbReference>
<dbReference type="InterPro" id="IPR002828">
    <property type="entry name" value="SurE-like_Pase/nucleotidase"/>
</dbReference>
<dbReference type="GO" id="GO:0004309">
    <property type="term" value="F:exopolyphosphatase activity"/>
    <property type="evidence" value="ECO:0007669"/>
    <property type="project" value="TreeGrafter"/>
</dbReference>
<dbReference type="GO" id="GO:0000166">
    <property type="term" value="F:nucleotide binding"/>
    <property type="evidence" value="ECO:0007669"/>
    <property type="project" value="UniProtKB-KW"/>
</dbReference>
<dbReference type="InterPro" id="IPR036523">
    <property type="entry name" value="SurE-like_sf"/>
</dbReference>
<evidence type="ECO:0000256" key="9">
    <source>
        <dbReference type="HAMAP-Rule" id="MF_00060"/>
    </source>
</evidence>
<dbReference type="NCBIfam" id="NF001490">
    <property type="entry name" value="PRK00346.1-4"/>
    <property type="match status" value="1"/>
</dbReference>
<comment type="cofactor">
    <cofactor evidence="9">
        <name>a divalent metal cation</name>
        <dbReference type="ChEBI" id="CHEBI:60240"/>
    </cofactor>
    <text evidence="9">Binds 1 divalent metal cation per subunit.</text>
</comment>
<organism evidence="11 12">
    <name type="scientific">Prosthecomicrobium pneumaticum</name>
    <dbReference type="NCBI Taxonomy" id="81895"/>
    <lineage>
        <taxon>Bacteria</taxon>
        <taxon>Pseudomonadati</taxon>
        <taxon>Pseudomonadota</taxon>
        <taxon>Alphaproteobacteria</taxon>
        <taxon>Hyphomicrobiales</taxon>
        <taxon>Kaistiaceae</taxon>
        <taxon>Prosthecomicrobium</taxon>
    </lineage>
</organism>
<dbReference type="HAMAP" id="MF_00060">
    <property type="entry name" value="SurE"/>
    <property type="match status" value="1"/>
</dbReference>
<evidence type="ECO:0000256" key="4">
    <source>
        <dbReference type="ARBA" id="ARBA00011062"/>
    </source>
</evidence>
<dbReference type="GO" id="GO:0005737">
    <property type="term" value="C:cytoplasm"/>
    <property type="evidence" value="ECO:0007669"/>
    <property type="project" value="UniProtKB-SubCell"/>
</dbReference>
<evidence type="ECO:0000313" key="12">
    <source>
        <dbReference type="Proteomes" id="UP000523821"/>
    </source>
</evidence>
<comment type="catalytic activity">
    <reaction evidence="1 9">
        <text>a ribonucleoside 5'-phosphate + H2O = a ribonucleoside + phosphate</text>
        <dbReference type="Rhea" id="RHEA:12484"/>
        <dbReference type="ChEBI" id="CHEBI:15377"/>
        <dbReference type="ChEBI" id="CHEBI:18254"/>
        <dbReference type="ChEBI" id="CHEBI:43474"/>
        <dbReference type="ChEBI" id="CHEBI:58043"/>
        <dbReference type="EC" id="3.1.3.5"/>
    </reaction>
</comment>
<keyword evidence="12" id="KW-1185">Reference proteome</keyword>
<dbReference type="SUPFAM" id="SSF64167">
    <property type="entry name" value="SurE-like"/>
    <property type="match status" value="1"/>
</dbReference>
<accession>A0A7W9FPP8</accession>
<comment type="subcellular location">
    <subcellularLocation>
        <location evidence="3 9">Cytoplasm</location>
    </subcellularLocation>
</comment>
<comment type="caution">
    <text evidence="11">The sequence shown here is derived from an EMBL/GenBank/DDBJ whole genome shotgun (WGS) entry which is preliminary data.</text>
</comment>
<dbReference type="GO" id="GO:0046872">
    <property type="term" value="F:metal ion binding"/>
    <property type="evidence" value="ECO:0007669"/>
    <property type="project" value="UniProtKB-UniRule"/>
</dbReference>
<dbReference type="PANTHER" id="PTHR30457:SF12">
    <property type="entry name" value="5'_3'-NUCLEOTIDASE SURE"/>
    <property type="match status" value="1"/>
</dbReference>
<protein>
    <recommendedName>
        <fullName evidence="9">5'-nucleotidase SurE</fullName>
        <ecNumber evidence="9">3.1.3.5</ecNumber>
    </recommendedName>
    <alternativeName>
        <fullName evidence="9">Nucleoside 5'-monophosphate phosphohydrolase</fullName>
    </alternativeName>
</protein>
<dbReference type="Pfam" id="PF01975">
    <property type="entry name" value="SurE"/>
    <property type="match status" value="1"/>
</dbReference>
<dbReference type="RefSeq" id="WP_183858035.1">
    <property type="nucleotide sequence ID" value="NZ_JACHOO010000009.1"/>
</dbReference>
<feature type="binding site" evidence="9">
    <location>
        <position position="40"/>
    </location>
    <ligand>
        <name>a divalent metal cation</name>
        <dbReference type="ChEBI" id="CHEBI:60240"/>
    </ligand>
</feature>
<evidence type="ECO:0000313" key="11">
    <source>
        <dbReference type="EMBL" id="MBB5754587.1"/>
    </source>
</evidence>
<feature type="domain" description="Survival protein SurE-like phosphatase/nucleotidase" evidence="10">
    <location>
        <begin position="3"/>
        <end position="185"/>
    </location>
</feature>